<name>A0A402CQW8_9BACT</name>
<evidence type="ECO:0000313" key="3">
    <source>
        <dbReference type="EMBL" id="BDI34409.1"/>
    </source>
</evidence>
<dbReference type="Gene3D" id="3.90.180.10">
    <property type="entry name" value="Medium-chain alcohol dehydrogenases, catalytic domain"/>
    <property type="match status" value="1"/>
</dbReference>
<dbReference type="InterPro" id="IPR013154">
    <property type="entry name" value="ADH-like_N"/>
</dbReference>
<evidence type="ECO:0000256" key="2">
    <source>
        <dbReference type="ARBA" id="ARBA00023002"/>
    </source>
</evidence>
<dbReference type="PANTHER" id="PTHR48106:SF5">
    <property type="entry name" value="ZINC-CONTAINING ALCOHOL DEHYDROGENASE"/>
    <property type="match status" value="1"/>
</dbReference>
<dbReference type="InterPro" id="IPR011032">
    <property type="entry name" value="GroES-like_sf"/>
</dbReference>
<dbReference type="OrthoDB" id="9805883at2"/>
<dbReference type="Gene3D" id="3.40.50.720">
    <property type="entry name" value="NAD(P)-binding Rossmann-like Domain"/>
    <property type="match status" value="1"/>
</dbReference>
<dbReference type="RefSeq" id="WP_119319776.1">
    <property type="nucleotide sequence ID" value="NZ_AP025739.1"/>
</dbReference>
<organism evidence="3 4">
    <name type="scientific">Capsulimonas corticalis</name>
    <dbReference type="NCBI Taxonomy" id="2219043"/>
    <lineage>
        <taxon>Bacteria</taxon>
        <taxon>Bacillati</taxon>
        <taxon>Armatimonadota</taxon>
        <taxon>Armatimonadia</taxon>
        <taxon>Capsulimonadales</taxon>
        <taxon>Capsulimonadaceae</taxon>
        <taxon>Capsulimonas</taxon>
    </lineage>
</organism>
<protein>
    <submittedName>
        <fullName evidence="3">NADPH:quinone reductase</fullName>
    </submittedName>
</protein>
<dbReference type="EMBL" id="AP025739">
    <property type="protein sequence ID" value="BDI34409.1"/>
    <property type="molecule type" value="Genomic_DNA"/>
</dbReference>
<dbReference type="KEGG" id="ccot:CCAX7_64600"/>
<dbReference type="InterPro" id="IPR013149">
    <property type="entry name" value="ADH-like_C"/>
</dbReference>
<dbReference type="Pfam" id="PF08240">
    <property type="entry name" value="ADH_N"/>
    <property type="match status" value="1"/>
</dbReference>
<evidence type="ECO:0000313" key="4">
    <source>
        <dbReference type="Proteomes" id="UP000287394"/>
    </source>
</evidence>
<evidence type="ECO:0000256" key="1">
    <source>
        <dbReference type="ARBA" id="ARBA00022857"/>
    </source>
</evidence>
<dbReference type="SMART" id="SM00829">
    <property type="entry name" value="PKS_ER"/>
    <property type="match status" value="1"/>
</dbReference>
<dbReference type="SUPFAM" id="SSF51735">
    <property type="entry name" value="NAD(P)-binding Rossmann-fold domains"/>
    <property type="match status" value="1"/>
</dbReference>
<dbReference type="SUPFAM" id="SSF50129">
    <property type="entry name" value="GroES-like"/>
    <property type="match status" value="1"/>
</dbReference>
<dbReference type="Pfam" id="PF00107">
    <property type="entry name" value="ADH_zinc_N"/>
    <property type="match status" value="1"/>
</dbReference>
<dbReference type="CDD" id="cd08268">
    <property type="entry name" value="MDR2"/>
    <property type="match status" value="1"/>
</dbReference>
<proteinExistence type="predicted"/>
<dbReference type="InterPro" id="IPR036291">
    <property type="entry name" value="NAD(P)-bd_dom_sf"/>
</dbReference>
<reference evidence="3 4" key="1">
    <citation type="journal article" date="2019" name="Int. J. Syst. Evol. Microbiol.">
        <title>Capsulimonas corticalis gen. nov., sp. nov., an aerobic capsulated bacterium, of a novel bacterial order, Capsulimonadales ord. nov., of the class Armatimonadia of the phylum Armatimonadetes.</title>
        <authorList>
            <person name="Li J."/>
            <person name="Kudo C."/>
            <person name="Tonouchi A."/>
        </authorList>
    </citation>
    <scope>NUCLEOTIDE SEQUENCE [LARGE SCALE GENOMIC DNA]</scope>
    <source>
        <strain evidence="3 4">AX-7</strain>
    </source>
</reference>
<dbReference type="GO" id="GO:0016651">
    <property type="term" value="F:oxidoreductase activity, acting on NAD(P)H"/>
    <property type="evidence" value="ECO:0007669"/>
    <property type="project" value="TreeGrafter"/>
</dbReference>
<keyword evidence="4" id="KW-1185">Reference proteome</keyword>
<dbReference type="AlphaFoldDB" id="A0A402CQW8"/>
<accession>A0A402CQW8</accession>
<gene>
    <name evidence="3" type="ORF">CCAX7_64600</name>
</gene>
<sequence>MDTIVKFHQLGGPEVLTLEQFPSPQPQANEVRIQVEAFGLNRAEALFRRGQYLEQPAFPSKIGIEAAGVVESVGPGVTQVRVGDRVAVAPGQSMAQYGTHGDAAIVPASVLVKYPESLSPIEAAASFMQYLTAYFAFVELANVQPGQTILITAASSSTGVAAIELAHLLGAKAIATTRTQAKRQAVLNAGADDVIVTEEENLPERVKEITGGKGADLIYDPIAGASLPLLAESVAWGGQIILYGFLDDAPTEFPLFSAFFRNFVLRTYMIYNFTGHAGLGIARNETAYQKGVAFVVKALAEGALKPVIAKTFPLEEIVQAHQYLESNQQIGKIVVTV</sequence>
<dbReference type="PANTHER" id="PTHR48106">
    <property type="entry name" value="QUINONE OXIDOREDUCTASE PIG3-RELATED"/>
    <property type="match status" value="1"/>
</dbReference>
<keyword evidence="2" id="KW-0560">Oxidoreductase</keyword>
<dbReference type="GO" id="GO:0070402">
    <property type="term" value="F:NADPH binding"/>
    <property type="evidence" value="ECO:0007669"/>
    <property type="project" value="TreeGrafter"/>
</dbReference>
<dbReference type="InterPro" id="IPR020843">
    <property type="entry name" value="ER"/>
</dbReference>
<dbReference type="Proteomes" id="UP000287394">
    <property type="component" value="Chromosome"/>
</dbReference>
<keyword evidence="1" id="KW-0521">NADP</keyword>